<dbReference type="SUPFAM" id="SSF52402">
    <property type="entry name" value="Adenine nucleotide alpha hydrolases-like"/>
    <property type="match status" value="2"/>
</dbReference>
<evidence type="ECO:0000313" key="4">
    <source>
        <dbReference type="Proteomes" id="UP001144036"/>
    </source>
</evidence>
<organism evidence="3 4">
    <name type="scientific">Nonomuraea corallina</name>
    <dbReference type="NCBI Taxonomy" id="2989783"/>
    <lineage>
        <taxon>Bacteria</taxon>
        <taxon>Bacillati</taxon>
        <taxon>Actinomycetota</taxon>
        <taxon>Actinomycetes</taxon>
        <taxon>Streptosporangiales</taxon>
        <taxon>Streptosporangiaceae</taxon>
        <taxon>Nonomuraea</taxon>
    </lineage>
</organism>
<reference evidence="3" key="1">
    <citation type="submission" date="2022-11" db="EMBL/GenBank/DDBJ databases">
        <title>Nonomuraea corallina sp. nov., a new species of the genus Nonomuraea isolated from sea side sediment in Thai sea.</title>
        <authorList>
            <person name="Ngamcharungchit C."/>
            <person name="Matsumoto A."/>
            <person name="Suriyachadkun C."/>
            <person name="Panbangred W."/>
            <person name="Inahashi Y."/>
            <person name="Intra B."/>
        </authorList>
    </citation>
    <scope>NUCLEOTIDE SEQUENCE</scope>
    <source>
        <strain evidence="3">MCN248</strain>
    </source>
</reference>
<dbReference type="RefSeq" id="WP_270155027.1">
    <property type="nucleotide sequence ID" value="NZ_JAPNNL010000037.1"/>
</dbReference>
<sequence length="280" mass="28934">MIIVGVDGSRAGLEAAAWAAREAALRQAPLRIGHAIAAWVLQDGGGRYAEVAAWMRQGGTSVLAAAEERARHERPQVVVDTVLMPGDPRNALVEASRDAELLVIGNHGLGRVRGLLVGSVALGVAGHATCDVVVVRELPSAPRSEIVAGIDGSPASARVLGFAFAEAELRGVALRVVHAWTWPGPDPTTGAGNERTVMREALAGHRESHPGVPVIEEIVQGHPVEVLAEAAAGAELLVVGSRGHGTLAGMVLGSVSQALLQHTPVPLAVVRTPSDPRTEG</sequence>
<dbReference type="InterPro" id="IPR014729">
    <property type="entry name" value="Rossmann-like_a/b/a_fold"/>
</dbReference>
<proteinExistence type="inferred from homology"/>
<dbReference type="PRINTS" id="PR01438">
    <property type="entry name" value="UNVRSLSTRESS"/>
</dbReference>
<dbReference type="Proteomes" id="UP001144036">
    <property type="component" value="Unassembled WGS sequence"/>
</dbReference>
<keyword evidence="4" id="KW-1185">Reference proteome</keyword>
<feature type="domain" description="UspA" evidence="2">
    <location>
        <begin position="2"/>
        <end position="136"/>
    </location>
</feature>
<evidence type="ECO:0000259" key="2">
    <source>
        <dbReference type="Pfam" id="PF00582"/>
    </source>
</evidence>
<name>A0ABT4SAN7_9ACTN</name>
<comment type="similarity">
    <text evidence="1">Belongs to the universal stress protein A family.</text>
</comment>
<dbReference type="EMBL" id="JAPNNL010000037">
    <property type="protein sequence ID" value="MDA0634217.1"/>
    <property type="molecule type" value="Genomic_DNA"/>
</dbReference>
<dbReference type="PANTHER" id="PTHR46553:SF3">
    <property type="entry name" value="ADENINE NUCLEOTIDE ALPHA HYDROLASES-LIKE SUPERFAMILY PROTEIN"/>
    <property type="match status" value="1"/>
</dbReference>
<dbReference type="Gene3D" id="3.40.50.620">
    <property type="entry name" value="HUPs"/>
    <property type="match status" value="2"/>
</dbReference>
<dbReference type="Pfam" id="PF00582">
    <property type="entry name" value="Usp"/>
    <property type="match status" value="2"/>
</dbReference>
<comment type="caution">
    <text evidence="3">The sequence shown here is derived from an EMBL/GenBank/DDBJ whole genome shotgun (WGS) entry which is preliminary data.</text>
</comment>
<evidence type="ECO:0000256" key="1">
    <source>
        <dbReference type="ARBA" id="ARBA00008791"/>
    </source>
</evidence>
<protein>
    <submittedName>
        <fullName evidence="3">Universal stress protein</fullName>
    </submittedName>
</protein>
<dbReference type="PANTHER" id="PTHR46553">
    <property type="entry name" value="ADENINE NUCLEOTIDE ALPHA HYDROLASES-LIKE SUPERFAMILY PROTEIN"/>
    <property type="match status" value="1"/>
</dbReference>
<accession>A0ABT4SAN7</accession>
<gene>
    <name evidence="3" type="ORF">OUY22_12390</name>
</gene>
<feature type="domain" description="UspA" evidence="2">
    <location>
        <begin position="145"/>
        <end position="271"/>
    </location>
</feature>
<evidence type="ECO:0000313" key="3">
    <source>
        <dbReference type="EMBL" id="MDA0634217.1"/>
    </source>
</evidence>
<dbReference type="InterPro" id="IPR006015">
    <property type="entry name" value="Universal_stress_UspA"/>
</dbReference>
<dbReference type="InterPro" id="IPR006016">
    <property type="entry name" value="UspA"/>
</dbReference>